<gene>
    <name evidence="2" type="ORF">A8C32_00355</name>
</gene>
<dbReference type="Gene3D" id="3.90.70.10">
    <property type="entry name" value="Cysteine proteinases"/>
    <property type="match status" value="1"/>
</dbReference>
<evidence type="ECO:0000313" key="2">
    <source>
        <dbReference type="EMBL" id="OEK08764.1"/>
    </source>
</evidence>
<feature type="chain" id="PRO_5009186245" description="Peptidase C39-like domain-containing protein" evidence="1">
    <location>
        <begin position="22"/>
        <end position="197"/>
    </location>
</feature>
<proteinExistence type="predicted"/>
<dbReference type="InterPro" id="IPR022118">
    <property type="entry name" value="Peptidase_C70_AvrRpt2"/>
</dbReference>
<keyword evidence="3" id="KW-1185">Reference proteome</keyword>
<keyword evidence="1" id="KW-0732">Signal</keyword>
<evidence type="ECO:0000256" key="1">
    <source>
        <dbReference type="SAM" id="SignalP"/>
    </source>
</evidence>
<organism evidence="2 3">
    <name type="scientific">Flavivirga aquatica</name>
    <dbReference type="NCBI Taxonomy" id="1849968"/>
    <lineage>
        <taxon>Bacteria</taxon>
        <taxon>Pseudomonadati</taxon>
        <taxon>Bacteroidota</taxon>
        <taxon>Flavobacteriia</taxon>
        <taxon>Flavobacteriales</taxon>
        <taxon>Flavobacteriaceae</taxon>
        <taxon>Flavivirga</taxon>
    </lineage>
</organism>
<dbReference type="AlphaFoldDB" id="A0A1E5TBL0"/>
<comment type="caution">
    <text evidence="2">The sequence shown here is derived from an EMBL/GenBank/DDBJ whole genome shotgun (WGS) entry which is preliminary data.</text>
</comment>
<evidence type="ECO:0008006" key="4">
    <source>
        <dbReference type="Google" id="ProtNLM"/>
    </source>
</evidence>
<dbReference type="STRING" id="1849968.A8C32_00355"/>
<protein>
    <recommendedName>
        <fullName evidence="4">Peptidase C39-like domain-containing protein</fullName>
    </recommendedName>
</protein>
<accession>A0A1E5TBL0</accession>
<evidence type="ECO:0000313" key="3">
    <source>
        <dbReference type="Proteomes" id="UP000095713"/>
    </source>
</evidence>
<reference evidence="2 3" key="1">
    <citation type="submission" date="2016-05" db="EMBL/GenBank/DDBJ databases">
        <title>Draft Genome Sequence of Algibacter sp. Strain SK-16 Isolated from the Surface Water of Aburatsubo Inlet.</title>
        <authorList>
            <person name="Wong S.-K."/>
            <person name="Yoshizawa S."/>
            <person name="Nakajima Y."/>
            <person name="Ogura Y."/>
            <person name="Tetsuya H."/>
            <person name="Hamasaki K."/>
        </authorList>
    </citation>
    <scope>NUCLEOTIDE SEQUENCE [LARGE SCALE GENOMIC DNA]</scope>
    <source>
        <strain evidence="2 3">SK-16</strain>
    </source>
</reference>
<dbReference type="Proteomes" id="UP000095713">
    <property type="component" value="Unassembled WGS sequence"/>
</dbReference>
<name>A0A1E5TBL0_9FLAO</name>
<sequence length="197" mass="22003">MKTKFLLILKVLIIAFFTQNCCSPSKVVGSINNTLKPQETNNWCWAATTQMIAQNEGKSVSQCDLANHRFGKTNCCDFQNDGTSCPKTSDCNSPGWLELDYAGLKFSESETALSWSKLKKCIYCSKDVLGYAYGTPGVVGHVLVIKGYITVANTKYVVLNDPWAPCVGSERLITYDTYVDPPGNRTHWRTWYSISKK</sequence>
<dbReference type="Pfam" id="PF12385">
    <property type="entry name" value="Peptidase_C70"/>
    <property type="match status" value="1"/>
</dbReference>
<dbReference type="OrthoDB" id="5148996at2"/>
<dbReference type="RefSeq" id="WP_069829446.1">
    <property type="nucleotide sequence ID" value="NZ_MDJD01000028.1"/>
</dbReference>
<dbReference type="EMBL" id="MDJD01000028">
    <property type="protein sequence ID" value="OEK08764.1"/>
    <property type="molecule type" value="Genomic_DNA"/>
</dbReference>
<feature type="signal peptide" evidence="1">
    <location>
        <begin position="1"/>
        <end position="21"/>
    </location>
</feature>